<evidence type="ECO:0000256" key="2">
    <source>
        <dbReference type="ARBA" id="ARBA00022737"/>
    </source>
</evidence>
<dbReference type="PROSITE" id="PS50082">
    <property type="entry name" value="WD_REPEATS_2"/>
    <property type="match status" value="3"/>
</dbReference>
<feature type="region of interest" description="Disordered" evidence="4">
    <location>
        <begin position="291"/>
        <end position="346"/>
    </location>
</feature>
<feature type="region of interest" description="Disordered" evidence="4">
    <location>
        <begin position="508"/>
        <end position="529"/>
    </location>
</feature>
<feature type="compositionally biased region" description="Polar residues" evidence="4">
    <location>
        <begin position="508"/>
        <end position="517"/>
    </location>
</feature>
<gene>
    <name evidence="5" type="ORF">LRAMOSA02183</name>
</gene>
<evidence type="ECO:0000313" key="5">
    <source>
        <dbReference type="EMBL" id="CDS08235.1"/>
    </source>
</evidence>
<dbReference type="Pfam" id="PF00400">
    <property type="entry name" value="WD40"/>
    <property type="match status" value="3"/>
</dbReference>
<dbReference type="EMBL" id="LK023324">
    <property type="protein sequence ID" value="CDS08235.1"/>
    <property type="molecule type" value="Genomic_DNA"/>
</dbReference>
<feature type="compositionally biased region" description="Acidic residues" evidence="4">
    <location>
        <begin position="379"/>
        <end position="394"/>
    </location>
</feature>
<dbReference type="InterPro" id="IPR020472">
    <property type="entry name" value="WD40_PAC1"/>
</dbReference>
<name>A0A077WLA2_9FUNG</name>
<feature type="repeat" description="WD" evidence="3">
    <location>
        <begin position="753"/>
        <end position="787"/>
    </location>
</feature>
<feature type="region of interest" description="Disordered" evidence="4">
    <location>
        <begin position="165"/>
        <end position="200"/>
    </location>
</feature>
<dbReference type="InterPro" id="IPR019775">
    <property type="entry name" value="WD40_repeat_CS"/>
</dbReference>
<dbReference type="OrthoDB" id="10248252at2759"/>
<sequence>MERKPRRIAPNDASQSHLSAEALEDVRPIRFIPYTVPTPPRTSTRPAPPATTQSRNTSRRPISTLRYANPSRLARFPTAVFHPPYTPAAPPRHVPTPPAPPVSQPPSQTSAADKNKDDDLIVISSDEEDAVERNNNQPKGKSMQDAINLDEDDEDDVDILTVSPSPATEQQQTAITIDDDEQDPSNAIEKEGSVTPMQGQEQGQSTMTTLSTQQHVPSSSSLISHDTTLAVYQNQSSLMYAPLLSLIQSALLQSRISESDNNDNQSTVSTGIVDKANDSLVNKDVVNRNILTTDSKPSSSSSCKAAANSSIDQKAQHQHIKQEEQRSAGLTNMSSLQPKEEKSWDTSVDKMDTIDNLVATSSATSPATTTTTATGASQESDDMDMDEEESDDDSVSSAELLFDSATPSVSKLDVDLMYALNASEMDNSDQPDWSALARLSIQDDDNDAIDTTTNNIPSLVDLTSRPIATAISLNDDVDDENRILEMLSHIDAYELSLESLLDKTNATSSAQMTTSIRHGSKRRKTTSCSGPPAIKAIKPYVPVHVWTHTTWEDWAQLQVGDWLHWPFEAWEIQRMQHGLDQYNKKRHPVLNIKPEIWQIMSEQLPGRRPEDCKRYWRDCELGMIQPFHNPIIIGKGKGSSGTPSQFDLVQDSKVTNHFRATSARRVLWSELEYHESFGGGSADAIALQVIKSRRQRGDRLKVVVASACNDQPEYNMPGNLRLWSADTKKITQLPYHRTESSVAGGTQYMWHTVTDVRLSNDHRFIYSASHDKSARVWDSKSGKLLSTLVFHEKRIHQLAVSSERTEHILASGSADGTAVVWRLQGCGNVGAGIVCDMASKMPPESKDRVSIDTLAFGTGLSAGKLFTGVVTGLTGPDDPAGFVQVYDASNGKGVMRLTSMTRAVCDIDVSSTGKLIASANYGGNDGLLGDGCIHIHDIRAPQAAILAKTGHTDVNVVRLSPCERYVASGSPYNETAIVDIRKPNEPIFRLRHERQADSGRLEPINSDMGIAGIHWMSNTRQLLTGGGDSSVKLWDIWENGEMVRSYDTSSNVTSLAVDEDSMVICAGVSGSQGYVHLFTGAQL</sequence>
<keyword evidence="1 3" id="KW-0853">WD repeat</keyword>
<feature type="compositionally biased region" description="Low complexity" evidence="4">
    <location>
        <begin position="359"/>
        <end position="377"/>
    </location>
</feature>
<organism evidence="5">
    <name type="scientific">Lichtheimia ramosa</name>
    <dbReference type="NCBI Taxonomy" id="688394"/>
    <lineage>
        <taxon>Eukaryota</taxon>
        <taxon>Fungi</taxon>
        <taxon>Fungi incertae sedis</taxon>
        <taxon>Mucoromycota</taxon>
        <taxon>Mucoromycotina</taxon>
        <taxon>Mucoromycetes</taxon>
        <taxon>Mucorales</taxon>
        <taxon>Lichtheimiaceae</taxon>
        <taxon>Lichtheimia</taxon>
    </lineage>
</organism>
<dbReference type="SMART" id="SM00320">
    <property type="entry name" value="WD40"/>
    <property type="match status" value="6"/>
</dbReference>
<accession>A0A077WLA2</accession>
<keyword evidence="2" id="KW-0677">Repeat</keyword>
<feature type="compositionally biased region" description="Pro residues" evidence="4">
    <location>
        <begin position="84"/>
        <end position="104"/>
    </location>
</feature>
<dbReference type="SUPFAM" id="SSF50978">
    <property type="entry name" value="WD40 repeat-like"/>
    <property type="match status" value="1"/>
</dbReference>
<dbReference type="PANTHER" id="PTHR19848:SF8">
    <property type="entry name" value="F-BOX AND WD REPEAT DOMAIN CONTAINING 7"/>
    <property type="match status" value="1"/>
</dbReference>
<evidence type="ECO:0008006" key="6">
    <source>
        <dbReference type="Google" id="ProtNLM"/>
    </source>
</evidence>
<dbReference type="PRINTS" id="PR00320">
    <property type="entry name" value="GPROTEINBRPT"/>
</dbReference>
<protein>
    <recommendedName>
        <fullName evidence="6">WD40 repeat-like protein</fullName>
    </recommendedName>
</protein>
<feature type="region of interest" description="Disordered" evidence="4">
    <location>
        <begin position="1"/>
        <end position="144"/>
    </location>
</feature>
<dbReference type="PANTHER" id="PTHR19848">
    <property type="entry name" value="WD40 REPEAT PROTEIN"/>
    <property type="match status" value="1"/>
</dbReference>
<feature type="compositionally biased region" description="Low complexity" evidence="4">
    <location>
        <begin position="295"/>
        <end position="310"/>
    </location>
</feature>
<evidence type="ECO:0000256" key="3">
    <source>
        <dbReference type="PROSITE-ProRule" id="PRU00221"/>
    </source>
</evidence>
<proteinExistence type="predicted"/>
<feature type="repeat" description="WD" evidence="3">
    <location>
        <begin position="1010"/>
        <end position="1036"/>
    </location>
</feature>
<dbReference type="Gene3D" id="2.130.10.10">
    <property type="entry name" value="YVTN repeat-like/Quinoprotein amine dehydrogenase"/>
    <property type="match status" value="1"/>
</dbReference>
<feature type="compositionally biased region" description="Polar residues" evidence="4">
    <location>
        <begin position="328"/>
        <end position="337"/>
    </location>
</feature>
<dbReference type="InterPro" id="IPR036322">
    <property type="entry name" value="WD40_repeat_dom_sf"/>
</dbReference>
<feature type="repeat" description="WD" evidence="3">
    <location>
        <begin position="788"/>
        <end position="824"/>
    </location>
</feature>
<reference evidence="5" key="1">
    <citation type="journal article" date="2014" name="Genome Announc.">
        <title>De novo whole-genome sequence and genome annotation of Lichtheimia ramosa.</title>
        <authorList>
            <person name="Linde J."/>
            <person name="Schwartze V."/>
            <person name="Binder U."/>
            <person name="Lass-Florl C."/>
            <person name="Voigt K."/>
            <person name="Horn F."/>
        </authorList>
    </citation>
    <scope>NUCLEOTIDE SEQUENCE</scope>
    <source>
        <strain evidence="5">JMRC FSU:6197</strain>
    </source>
</reference>
<dbReference type="PROSITE" id="PS00678">
    <property type="entry name" value="WD_REPEATS_1"/>
    <property type="match status" value="2"/>
</dbReference>
<feature type="region of interest" description="Disordered" evidence="4">
    <location>
        <begin position="358"/>
        <end position="397"/>
    </location>
</feature>
<dbReference type="InterPro" id="IPR015943">
    <property type="entry name" value="WD40/YVTN_repeat-like_dom_sf"/>
</dbReference>
<evidence type="ECO:0000256" key="1">
    <source>
        <dbReference type="ARBA" id="ARBA00022574"/>
    </source>
</evidence>
<feature type="compositionally biased region" description="Polar residues" evidence="4">
    <location>
        <begin position="165"/>
        <end position="175"/>
    </location>
</feature>
<dbReference type="AlphaFoldDB" id="A0A077WLA2"/>
<dbReference type="InterPro" id="IPR001680">
    <property type="entry name" value="WD40_rpt"/>
</dbReference>
<evidence type="ECO:0000256" key="4">
    <source>
        <dbReference type="SAM" id="MobiDB-lite"/>
    </source>
</evidence>